<evidence type="ECO:0000256" key="1">
    <source>
        <dbReference type="SAM" id="Phobius"/>
    </source>
</evidence>
<dbReference type="InParanoid" id="A0A5K4ESN2"/>
<accession>A0A5K4ESN2</accession>
<reference evidence="2" key="1">
    <citation type="submission" date="2019-11" db="UniProtKB">
        <authorList>
            <consortium name="WormBaseParasite"/>
        </authorList>
    </citation>
    <scope>IDENTIFICATION</scope>
    <source>
        <strain evidence="2">Puerto Rican</strain>
    </source>
</reference>
<protein>
    <submittedName>
        <fullName evidence="2">Putative alpha(1,3)fucosyltransferase</fullName>
    </submittedName>
</protein>
<organism evidence="2">
    <name type="scientific">Schistosoma mansoni</name>
    <name type="common">Blood fluke</name>
    <dbReference type="NCBI Taxonomy" id="6183"/>
    <lineage>
        <taxon>Eukaryota</taxon>
        <taxon>Metazoa</taxon>
        <taxon>Spiralia</taxon>
        <taxon>Lophotrochozoa</taxon>
        <taxon>Platyhelminthes</taxon>
        <taxon>Trematoda</taxon>
        <taxon>Digenea</taxon>
        <taxon>Strigeidida</taxon>
        <taxon>Schistosomatoidea</taxon>
        <taxon>Schistosomatidae</taxon>
        <taxon>Schistosoma</taxon>
    </lineage>
</organism>
<name>A0A5K4ESN2_SCHMA</name>
<dbReference type="WBParaSite" id="Smp_154410.2">
    <property type="protein sequence ID" value="Smp_154410.2"/>
    <property type="gene ID" value="Smp_154410"/>
</dbReference>
<evidence type="ECO:0000313" key="2">
    <source>
        <dbReference type="WBParaSite" id="Smp_154410.2"/>
    </source>
</evidence>
<keyword evidence="1" id="KW-1133">Transmembrane helix</keyword>
<keyword evidence="1" id="KW-0472">Membrane</keyword>
<feature type="transmembrane region" description="Helical" evidence="1">
    <location>
        <begin position="18"/>
        <end position="35"/>
    </location>
</feature>
<dbReference type="AlphaFoldDB" id="A0A5K4ESN2"/>
<dbReference type="ExpressionAtlas" id="A0A5K4ESN2">
    <property type="expression patterns" value="baseline"/>
</dbReference>
<sequence length="164" mass="19596">MFYPRTYINRKRRSLKKITFAFILFLIIFLIINYSKKSFLSVNLTDINNYNLIRKYAQSFSGHENSISDIDYVTRSTEKRKNVIINSKRHLGSIDTKLFDEQDFILKKKFNMNNLILFPFETDNPYEDDRILAQMSYVPVQVLEVRISYINNSYIVVYVLSYIK</sequence>
<keyword evidence="1" id="KW-0812">Transmembrane</keyword>
<proteinExistence type="predicted"/>